<evidence type="ECO:0000256" key="5">
    <source>
        <dbReference type="ARBA" id="ARBA00022840"/>
    </source>
</evidence>
<feature type="domain" description="Clp1 P-loop" evidence="7">
    <location>
        <begin position="252"/>
        <end position="396"/>
    </location>
</feature>
<keyword evidence="2" id="KW-0808">Transferase</keyword>
<gene>
    <name evidence="8" type="ORF">X943_002020</name>
</gene>
<dbReference type="GO" id="GO:0005524">
    <property type="term" value="F:ATP binding"/>
    <property type="evidence" value="ECO:0007669"/>
    <property type="project" value="UniProtKB-KW"/>
</dbReference>
<dbReference type="GO" id="GO:0051731">
    <property type="term" value="F:polynucleotide 5'-hydroxyl-kinase activity"/>
    <property type="evidence" value="ECO:0007669"/>
    <property type="project" value="InterPro"/>
</dbReference>
<protein>
    <submittedName>
        <fullName evidence="8">Polynucleotide 5'-hydroxyl-kinase NOL9</fullName>
    </submittedName>
</protein>
<evidence type="ECO:0000256" key="2">
    <source>
        <dbReference type="ARBA" id="ARBA00022679"/>
    </source>
</evidence>
<keyword evidence="4" id="KW-0418">Kinase</keyword>
<dbReference type="Pfam" id="PF16575">
    <property type="entry name" value="CLP1_P"/>
    <property type="match status" value="1"/>
</dbReference>
<organism evidence="8 9">
    <name type="scientific">Babesia divergens</name>
    <dbReference type="NCBI Taxonomy" id="32595"/>
    <lineage>
        <taxon>Eukaryota</taxon>
        <taxon>Sar</taxon>
        <taxon>Alveolata</taxon>
        <taxon>Apicomplexa</taxon>
        <taxon>Aconoidasida</taxon>
        <taxon>Piroplasmida</taxon>
        <taxon>Babesiidae</taxon>
        <taxon>Babesia</taxon>
    </lineage>
</organism>
<evidence type="ECO:0000256" key="6">
    <source>
        <dbReference type="SAM" id="MobiDB-lite"/>
    </source>
</evidence>
<keyword evidence="9" id="KW-1185">Reference proteome</keyword>
<evidence type="ECO:0000259" key="7">
    <source>
        <dbReference type="Pfam" id="PF16575"/>
    </source>
</evidence>
<comment type="similarity">
    <text evidence="1">Belongs to the Clp1 family. NOL9/GRC3 subfamily.</text>
</comment>
<evidence type="ECO:0000313" key="9">
    <source>
        <dbReference type="Proteomes" id="UP001195914"/>
    </source>
</evidence>
<dbReference type="AlphaFoldDB" id="A0AAD9G912"/>
<evidence type="ECO:0000256" key="1">
    <source>
        <dbReference type="ARBA" id="ARBA00011003"/>
    </source>
</evidence>
<name>A0AAD9G912_BABDI</name>
<accession>A0AAD9G912</accession>
<dbReference type="GO" id="GO:0005634">
    <property type="term" value="C:nucleus"/>
    <property type="evidence" value="ECO:0007669"/>
    <property type="project" value="TreeGrafter"/>
</dbReference>
<keyword evidence="5" id="KW-0067">ATP-binding</keyword>
<dbReference type="EMBL" id="JAHBMH010000067">
    <property type="protein sequence ID" value="KAK1934036.1"/>
    <property type="molecule type" value="Genomic_DNA"/>
</dbReference>
<reference evidence="8" key="1">
    <citation type="journal article" date="2014" name="Nucleic Acids Res.">
        <title>The evolutionary dynamics of variant antigen genes in Babesia reveal a history of genomic innovation underlying host-parasite interaction.</title>
        <authorList>
            <person name="Jackson A.P."/>
            <person name="Otto T.D."/>
            <person name="Darby A."/>
            <person name="Ramaprasad A."/>
            <person name="Xia D."/>
            <person name="Echaide I.E."/>
            <person name="Farber M."/>
            <person name="Gahlot S."/>
            <person name="Gamble J."/>
            <person name="Gupta D."/>
            <person name="Gupta Y."/>
            <person name="Jackson L."/>
            <person name="Malandrin L."/>
            <person name="Malas T.B."/>
            <person name="Moussa E."/>
            <person name="Nair M."/>
            <person name="Reid A.J."/>
            <person name="Sanders M."/>
            <person name="Sharma J."/>
            <person name="Tracey A."/>
            <person name="Quail M.A."/>
            <person name="Weir W."/>
            <person name="Wastling J.M."/>
            <person name="Hall N."/>
            <person name="Willadsen P."/>
            <person name="Lingelbach K."/>
            <person name="Shiels B."/>
            <person name="Tait A."/>
            <person name="Berriman M."/>
            <person name="Allred D.R."/>
            <person name="Pain A."/>
        </authorList>
    </citation>
    <scope>NUCLEOTIDE SEQUENCE</scope>
    <source>
        <strain evidence="8">1802A</strain>
    </source>
</reference>
<feature type="compositionally biased region" description="Basic residues" evidence="6">
    <location>
        <begin position="721"/>
        <end position="732"/>
    </location>
</feature>
<dbReference type="Proteomes" id="UP001195914">
    <property type="component" value="Unassembled WGS sequence"/>
</dbReference>
<keyword evidence="3" id="KW-0547">Nucleotide-binding</keyword>
<dbReference type="Gene3D" id="3.40.50.300">
    <property type="entry name" value="P-loop containing nucleotide triphosphate hydrolases"/>
    <property type="match status" value="1"/>
</dbReference>
<evidence type="ECO:0000256" key="4">
    <source>
        <dbReference type="ARBA" id="ARBA00022777"/>
    </source>
</evidence>
<sequence length="732" mass="80928">MQHSICRLPAGEARRRRTTYRLPTSALRGRIPDTLLDSCVHDTVYIELIGLLPGEFINLQNGFHFRVLRGAVELNGHVYASHKAGYQKVSIPPWTPPERMLALCTDAPSEGNTHTPLNHTKQSYCDKCAQIITQNVLGGSCCDFRTQLAEDDALMKKHFNIENPRIRDTANTKDADSAALEFYDTQGPLKDARATVVAFVQHTSAFGTIDIRRIFACGKRPKVIAPQLRHVSSTLLDVCAKGELPPVLMVHGDKSAGKSTAVMHIINYLLNHVGTVALLDTDVGQPIFGPPAAVTLKFVTEPITTPPHSLAAEHRPEVICLTGGTYKAVKVTNPAMMLSHVMKLHDIYSKCVEDDRSIPLIVNTFGWVLGMGAKLLDCIAAITKASIILRLNTKHLNGVTLPQIGTHQELKSVIKDKMTIDTDATVTDSKPEVMPIFESIMESRGVKLSWDRSKCATVELPAHSQVMTLINGALDSFGNNRANGEECSLKAWLQFQIKRNVVDPSPGDLRWLRACVLLNPAFGDAMHFPQLQQEEFFGAVESIGFSTFIRNRKIFQLPKQLSLMAEKCSFVLQITTPVKQIDEVPPVIAGSMVALCSGKCELQLSNEVAPDWTFIGFVYVHYLNAEDMTMLISHSVNDDPADLQQANIVVVCQSVGFDTIPTRLCNFVTYPSLETNSNQQEALSRPREVSTTQFVPFRRNNLLHMINVQGAGNSAGNSRTNIKRHKQDLKHT</sequence>
<proteinExistence type="inferred from homology"/>
<dbReference type="InterPro" id="IPR027417">
    <property type="entry name" value="P-loop_NTPase"/>
</dbReference>
<feature type="region of interest" description="Disordered" evidence="6">
    <location>
        <begin position="710"/>
        <end position="732"/>
    </location>
</feature>
<feature type="compositionally biased region" description="Polar residues" evidence="6">
    <location>
        <begin position="710"/>
        <end position="720"/>
    </location>
</feature>
<dbReference type="InterPro" id="IPR032319">
    <property type="entry name" value="CLP1_P"/>
</dbReference>
<evidence type="ECO:0000256" key="3">
    <source>
        <dbReference type="ARBA" id="ARBA00022741"/>
    </source>
</evidence>
<dbReference type="InterPro" id="IPR045116">
    <property type="entry name" value="Clp1/Grc3"/>
</dbReference>
<dbReference type="PANTHER" id="PTHR12755:SF3">
    <property type="entry name" value="POLYNUCLEOTIDE 5'-HYDROXYL-KINASE NOL9"/>
    <property type="match status" value="1"/>
</dbReference>
<reference evidence="8" key="2">
    <citation type="submission" date="2021-05" db="EMBL/GenBank/DDBJ databases">
        <authorList>
            <person name="Pain A."/>
        </authorList>
    </citation>
    <scope>NUCLEOTIDE SEQUENCE</scope>
    <source>
        <strain evidence="8">1802A</strain>
    </source>
</reference>
<dbReference type="GO" id="GO:0000448">
    <property type="term" value="P:cleavage in ITS2 between 5.8S rRNA and LSU-rRNA of tricistronic rRNA transcript (SSU-rRNA, 5.8S rRNA, LSU-rRNA)"/>
    <property type="evidence" value="ECO:0007669"/>
    <property type="project" value="TreeGrafter"/>
</dbReference>
<dbReference type="PANTHER" id="PTHR12755">
    <property type="entry name" value="CLEAVAGE/POLYADENYLATION FACTOR IA SUBUNIT CLP1P"/>
    <property type="match status" value="1"/>
</dbReference>
<comment type="caution">
    <text evidence="8">The sequence shown here is derived from an EMBL/GenBank/DDBJ whole genome shotgun (WGS) entry which is preliminary data.</text>
</comment>
<evidence type="ECO:0000313" key="8">
    <source>
        <dbReference type="EMBL" id="KAK1934036.1"/>
    </source>
</evidence>